<dbReference type="CDD" id="cd02947">
    <property type="entry name" value="TRX_family"/>
    <property type="match status" value="1"/>
</dbReference>
<dbReference type="SUPFAM" id="SSF52833">
    <property type="entry name" value="Thioredoxin-like"/>
    <property type="match status" value="1"/>
</dbReference>
<dbReference type="PROSITE" id="PS51352">
    <property type="entry name" value="THIOREDOXIN_2"/>
    <property type="match status" value="1"/>
</dbReference>
<accession>A0A5P8VZL4</accession>
<dbReference type="Gene3D" id="3.40.30.10">
    <property type="entry name" value="Glutaredoxin"/>
    <property type="match status" value="1"/>
</dbReference>
<gene>
    <name evidence="11" type="ORF">GXM_03341</name>
</gene>
<dbReference type="PROSITE" id="PS00194">
    <property type="entry name" value="THIOREDOXIN_1"/>
    <property type="match status" value="1"/>
</dbReference>
<evidence type="ECO:0000313" key="12">
    <source>
        <dbReference type="Proteomes" id="UP000326678"/>
    </source>
</evidence>
<dbReference type="InterPro" id="IPR036249">
    <property type="entry name" value="Thioredoxin-like_sf"/>
</dbReference>
<evidence type="ECO:0000256" key="2">
    <source>
        <dbReference type="ARBA" id="ARBA00022448"/>
    </source>
</evidence>
<name>A0A5P8VZL4_9NOSO</name>
<feature type="site" description="Contributes to redox potential value" evidence="8">
    <location>
        <position position="42"/>
    </location>
</feature>
<evidence type="ECO:0000256" key="5">
    <source>
        <dbReference type="ARBA" id="ARBA00023284"/>
    </source>
</evidence>
<dbReference type="Proteomes" id="UP000326678">
    <property type="component" value="Chromosome Gxm1"/>
</dbReference>
<sequence>MKQQLKIGVYHMATKKEFNSFEEMLSASDVPVLVDFYADWCGPCQMMVPILEQVNAQLSDRLRIVKIDTEKYTDLATHYKIASLPTLVLFKQGQPVDRIEGVMQAPQLVQYLQTKI</sequence>
<protein>
    <recommendedName>
        <fullName evidence="6 7">Thioredoxin</fullName>
    </recommendedName>
</protein>
<dbReference type="NCBIfam" id="TIGR01068">
    <property type="entry name" value="thioredoxin"/>
    <property type="match status" value="1"/>
</dbReference>
<dbReference type="GO" id="GO:0015035">
    <property type="term" value="F:protein-disulfide reductase activity"/>
    <property type="evidence" value="ECO:0007669"/>
    <property type="project" value="UniProtKB-UniRule"/>
</dbReference>
<dbReference type="InterPro" id="IPR013766">
    <property type="entry name" value="Thioredoxin_domain"/>
</dbReference>
<feature type="domain" description="Thioredoxin" evidence="10">
    <location>
        <begin position="1"/>
        <end position="116"/>
    </location>
</feature>
<evidence type="ECO:0000256" key="4">
    <source>
        <dbReference type="ARBA" id="ARBA00023157"/>
    </source>
</evidence>
<evidence type="ECO:0000259" key="10">
    <source>
        <dbReference type="PROSITE" id="PS51352"/>
    </source>
</evidence>
<feature type="disulfide bond" description="Redox-active" evidence="9">
    <location>
        <begin position="41"/>
        <end position="44"/>
    </location>
</feature>
<proteinExistence type="inferred from homology"/>
<evidence type="ECO:0000256" key="9">
    <source>
        <dbReference type="PIRSR" id="PIRSR000077-4"/>
    </source>
</evidence>
<dbReference type="FunFam" id="3.40.30.10:FF:000001">
    <property type="entry name" value="Thioredoxin"/>
    <property type="match status" value="1"/>
</dbReference>
<dbReference type="PIRSF" id="PIRSF000077">
    <property type="entry name" value="Thioredoxin"/>
    <property type="match status" value="1"/>
</dbReference>
<feature type="active site" description="Nucleophile" evidence="8">
    <location>
        <position position="41"/>
    </location>
</feature>
<keyword evidence="2" id="KW-0813">Transport</keyword>
<evidence type="ECO:0000256" key="1">
    <source>
        <dbReference type="ARBA" id="ARBA00008987"/>
    </source>
</evidence>
<comment type="similarity">
    <text evidence="1 7">Belongs to the thioredoxin family.</text>
</comment>
<dbReference type="KEGG" id="nsh:GXM_03341"/>
<dbReference type="Pfam" id="PF00085">
    <property type="entry name" value="Thioredoxin"/>
    <property type="match status" value="1"/>
</dbReference>
<dbReference type="PRINTS" id="PR00421">
    <property type="entry name" value="THIOREDOXIN"/>
</dbReference>
<feature type="site" description="Contributes to redox potential value" evidence="8">
    <location>
        <position position="43"/>
    </location>
</feature>
<dbReference type="PANTHER" id="PTHR45663">
    <property type="entry name" value="GEO12009P1"/>
    <property type="match status" value="1"/>
</dbReference>
<organism evidence="11 12">
    <name type="scientific">Nostoc sphaeroides CCNUC1</name>
    <dbReference type="NCBI Taxonomy" id="2653204"/>
    <lineage>
        <taxon>Bacteria</taxon>
        <taxon>Bacillati</taxon>
        <taxon>Cyanobacteriota</taxon>
        <taxon>Cyanophyceae</taxon>
        <taxon>Nostocales</taxon>
        <taxon>Nostocaceae</taxon>
        <taxon>Nostoc</taxon>
    </lineage>
</organism>
<evidence type="ECO:0000256" key="7">
    <source>
        <dbReference type="PIRNR" id="PIRNR000077"/>
    </source>
</evidence>
<feature type="active site" description="Nucleophile" evidence="8">
    <location>
        <position position="44"/>
    </location>
</feature>
<dbReference type="EMBL" id="CP045226">
    <property type="protein sequence ID" value="QFS45862.1"/>
    <property type="molecule type" value="Genomic_DNA"/>
</dbReference>
<dbReference type="GO" id="GO:0045454">
    <property type="term" value="P:cell redox homeostasis"/>
    <property type="evidence" value="ECO:0007669"/>
    <property type="project" value="TreeGrafter"/>
</dbReference>
<dbReference type="AlphaFoldDB" id="A0A5P8VZL4"/>
<evidence type="ECO:0000256" key="8">
    <source>
        <dbReference type="PIRSR" id="PIRSR000077-1"/>
    </source>
</evidence>
<keyword evidence="5 9" id="KW-0676">Redox-active center</keyword>
<dbReference type="GO" id="GO:0005829">
    <property type="term" value="C:cytosol"/>
    <property type="evidence" value="ECO:0007669"/>
    <property type="project" value="TreeGrafter"/>
</dbReference>
<evidence type="ECO:0000256" key="3">
    <source>
        <dbReference type="ARBA" id="ARBA00022982"/>
    </source>
</evidence>
<keyword evidence="3" id="KW-0249">Electron transport</keyword>
<keyword evidence="4 9" id="KW-1015">Disulfide bond</keyword>
<dbReference type="InterPro" id="IPR017937">
    <property type="entry name" value="Thioredoxin_CS"/>
</dbReference>
<reference evidence="11 12" key="1">
    <citation type="submission" date="2019-10" db="EMBL/GenBank/DDBJ databases">
        <title>Genomic and transcriptomic insights into the perfect genentic adaptation of a filamentous nitrogen-fixing cyanobacterium to rice fields.</title>
        <authorList>
            <person name="Chen Z."/>
        </authorList>
    </citation>
    <scope>NUCLEOTIDE SEQUENCE [LARGE SCALE GENOMIC DNA]</scope>
    <source>
        <strain evidence="11">CCNUC1</strain>
    </source>
</reference>
<evidence type="ECO:0000256" key="6">
    <source>
        <dbReference type="NCBIfam" id="TIGR01068"/>
    </source>
</evidence>
<dbReference type="PANTHER" id="PTHR45663:SF11">
    <property type="entry name" value="GEO12009P1"/>
    <property type="match status" value="1"/>
</dbReference>
<feature type="site" description="Contributes to redox potential value" evidence="8">
    <location>
        <position position="35"/>
    </location>
</feature>
<dbReference type="InterPro" id="IPR005746">
    <property type="entry name" value="Thioredoxin"/>
</dbReference>
<evidence type="ECO:0000313" key="11">
    <source>
        <dbReference type="EMBL" id="QFS45862.1"/>
    </source>
</evidence>
<keyword evidence="12" id="KW-1185">Reference proteome</keyword>